<evidence type="ECO:0000256" key="2">
    <source>
        <dbReference type="SAM" id="Phobius"/>
    </source>
</evidence>
<evidence type="ECO:0000313" key="4">
    <source>
        <dbReference type="Proteomes" id="UP000887569"/>
    </source>
</evidence>
<keyword evidence="1" id="KW-0646">Protease inhibitor</keyword>
<dbReference type="InterPro" id="IPR002919">
    <property type="entry name" value="TIL_dom"/>
</dbReference>
<name>A0A915BYB1_PARUN</name>
<evidence type="ECO:0000313" key="6">
    <source>
        <dbReference type="WBParaSite" id="PgR070_g008_t03"/>
    </source>
</evidence>
<keyword evidence="4" id="KW-1185">Reference proteome</keyword>
<dbReference type="WBParaSite" id="PgR070_g008_t03">
    <property type="protein sequence ID" value="PgR070_g008_t03"/>
    <property type="gene ID" value="PgR070_g008"/>
</dbReference>
<keyword evidence="2" id="KW-0472">Membrane</keyword>
<dbReference type="GO" id="GO:0004867">
    <property type="term" value="F:serine-type endopeptidase inhibitor activity"/>
    <property type="evidence" value="ECO:0007669"/>
    <property type="project" value="UniProtKB-KW"/>
</dbReference>
<dbReference type="CDD" id="cd19941">
    <property type="entry name" value="TIL"/>
    <property type="match status" value="1"/>
</dbReference>
<feature type="transmembrane region" description="Helical" evidence="2">
    <location>
        <begin position="6"/>
        <end position="26"/>
    </location>
</feature>
<dbReference type="InterPro" id="IPR036084">
    <property type="entry name" value="Ser_inhib-like_sf"/>
</dbReference>
<proteinExistence type="predicted"/>
<feature type="domain" description="TIL" evidence="3">
    <location>
        <begin position="33"/>
        <end position="88"/>
    </location>
</feature>
<dbReference type="WBParaSite" id="PgR070_g008_t02">
    <property type="protein sequence ID" value="PgR070_g008_t02"/>
    <property type="gene ID" value="PgR070_g008"/>
</dbReference>
<evidence type="ECO:0000256" key="1">
    <source>
        <dbReference type="ARBA" id="ARBA00022900"/>
    </source>
</evidence>
<evidence type="ECO:0000259" key="3">
    <source>
        <dbReference type="Pfam" id="PF01826"/>
    </source>
</evidence>
<dbReference type="AlphaFoldDB" id="A0A915BYB1"/>
<reference evidence="5 6" key="1">
    <citation type="submission" date="2022-11" db="UniProtKB">
        <authorList>
            <consortium name="WormBaseParasite"/>
        </authorList>
    </citation>
    <scope>IDENTIFICATION</scope>
</reference>
<accession>A0A915BYB1</accession>
<protein>
    <submittedName>
        <fullName evidence="5 6">TIL domain-containing protein</fullName>
    </submittedName>
</protein>
<dbReference type="Proteomes" id="UP000887569">
    <property type="component" value="Unplaced"/>
</dbReference>
<dbReference type="Gene3D" id="2.10.25.10">
    <property type="entry name" value="Laminin"/>
    <property type="match status" value="1"/>
</dbReference>
<keyword evidence="2" id="KW-1133">Transmembrane helix</keyword>
<keyword evidence="1" id="KW-0722">Serine protease inhibitor</keyword>
<keyword evidence="2" id="KW-0812">Transmembrane</keyword>
<organism evidence="4 5">
    <name type="scientific">Parascaris univalens</name>
    <name type="common">Nematode worm</name>
    <dbReference type="NCBI Taxonomy" id="6257"/>
    <lineage>
        <taxon>Eukaryota</taxon>
        <taxon>Metazoa</taxon>
        <taxon>Ecdysozoa</taxon>
        <taxon>Nematoda</taxon>
        <taxon>Chromadorea</taxon>
        <taxon>Rhabditida</taxon>
        <taxon>Spirurina</taxon>
        <taxon>Ascaridomorpha</taxon>
        <taxon>Ascaridoidea</taxon>
        <taxon>Ascarididae</taxon>
        <taxon>Parascaris</taxon>
    </lineage>
</organism>
<sequence>CTVSNLQHLLIMWSIFALLVLLAPIVQSANVVCRRNEVWTECTGCELRCTDNENTPCPLMCNPPSCECMASRGFRRDYWGNCIPRYQCPRRPGFWGRK</sequence>
<dbReference type="SUPFAM" id="SSF57567">
    <property type="entry name" value="Serine protease inhibitors"/>
    <property type="match status" value="1"/>
</dbReference>
<dbReference type="Pfam" id="PF01826">
    <property type="entry name" value="TIL"/>
    <property type="match status" value="1"/>
</dbReference>
<evidence type="ECO:0000313" key="5">
    <source>
        <dbReference type="WBParaSite" id="PgR070_g008_t02"/>
    </source>
</evidence>